<dbReference type="PROSITE" id="PS01000">
    <property type="entry name" value="SDH_CYT_1"/>
    <property type="match status" value="1"/>
</dbReference>
<gene>
    <name evidence="9" type="ORF">LAMI_0G05468G</name>
</gene>
<keyword evidence="3 8" id="KW-0812">Transmembrane</keyword>
<comment type="subcellular location">
    <subcellularLocation>
        <location evidence="1">Membrane</location>
        <topology evidence="1">Multi-pass membrane protein</topology>
    </subcellularLocation>
</comment>
<dbReference type="Pfam" id="PF01127">
    <property type="entry name" value="Sdh_cyt"/>
    <property type="match status" value="1"/>
</dbReference>
<keyword evidence="6" id="KW-0408">Iron</keyword>
<feature type="transmembrane region" description="Helical" evidence="8">
    <location>
        <begin position="158"/>
        <end position="178"/>
    </location>
</feature>
<dbReference type="CDD" id="cd03499">
    <property type="entry name" value="SQR_TypeC_SdhC"/>
    <property type="match status" value="1"/>
</dbReference>
<dbReference type="SUPFAM" id="SSF81343">
    <property type="entry name" value="Fumarate reductase respiratory complex transmembrane subunits"/>
    <property type="match status" value="1"/>
</dbReference>
<reference evidence="9 10" key="1">
    <citation type="submission" date="2016-03" db="EMBL/GenBank/DDBJ databases">
        <authorList>
            <person name="Devillers H."/>
        </authorList>
    </citation>
    <scope>NUCLEOTIDE SEQUENCE [LARGE SCALE GENOMIC DNA]</scope>
    <source>
        <strain evidence="9">CBS 11717</strain>
    </source>
</reference>
<evidence type="ECO:0000313" key="9">
    <source>
        <dbReference type="EMBL" id="SCV00502.1"/>
    </source>
</evidence>
<dbReference type="GO" id="GO:0031966">
    <property type="term" value="C:mitochondrial membrane"/>
    <property type="evidence" value="ECO:0007669"/>
    <property type="project" value="UniProtKB-ARBA"/>
</dbReference>
<dbReference type="InterPro" id="IPR014314">
    <property type="entry name" value="Succ_DH_cytb556"/>
</dbReference>
<evidence type="ECO:0000256" key="6">
    <source>
        <dbReference type="ARBA" id="ARBA00023004"/>
    </source>
</evidence>
<dbReference type="Proteomes" id="UP000191024">
    <property type="component" value="Chromosome G"/>
</dbReference>
<keyword evidence="4" id="KW-0479">Metal-binding</keyword>
<evidence type="ECO:0000256" key="7">
    <source>
        <dbReference type="ARBA" id="ARBA00023136"/>
    </source>
</evidence>
<dbReference type="PANTHER" id="PTHR10978:SF5">
    <property type="entry name" value="SUCCINATE DEHYDROGENASE CYTOCHROME B560 SUBUNIT, MITOCHONDRIAL"/>
    <property type="match status" value="1"/>
</dbReference>
<feature type="transmembrane region" description="Helical" evidence="8">
    <location>
        <begin position="82"/>
        <end position="103"/>
    </location>
</feature>
<dbReference type="EMBL" id="LT598469">
    <property type="protein sequence ID" value="SCV00502.1"/>
    <property type="molecule type" value="Genomic_DNA"/>
</dbReference>
<keyword evidence="7 8" id="KW-0472">Membrane</keyword>
<evidence type="ECO:0000256" key="5">
    <source>
        <dbReference type="ARBA" id="ARBA00022989"/>
    </source>
</evidence>
<evidence type="ECO:0000256" key="3">
    <source>
        <dbReference type="ARBA" id="ARBA00022692"/>
    </source>
</evidence>
<dbReference type="PROSITE" id="PS01001">
    <property type="entry name" value="SDH_CYT_2"/>
    <property type="match status" value="1"/>
</dbReference>
<keyword evidence="10" id="KW-1185">Reference proteome</keyword>
<dbReference type="PANTHER" id="PTHR10978">
    <property type="entry name" value="SUCCINATE DEHYDROGENASE CYTOCHROME B560 SUBUNIT"/>
    <property type="match status" value="1"/>
</dbReference>
<evidence type="ECO:0000256" key="4">
    <source>
        <dbReference type="ARBA" id="ARBA00022723"/>
    </source>
</evidence>
<dbReference type="GO" id="GO:0009055">
    <property type="term" value="F:electron transfer activity"/>
    <property type="evidence" value="ECO:0007669"/>
    <property type="project" value="InterPro"/>
</dbReference>
<dbReference type="OrthoDB" id="588261at2759"/>
<dbReference type="STRING" id="1230905.A0A1G4K8T3"/>
<dbReference type="GO" id="GO:0006121">
    <property type="term" value="P:mitochondrial electron transport, succinate to ubiquinone"/>
    <property type="evidence" value="ECO:0007669"/>
    <property type="project" value="TreeGrafter"/>
</dbReference>
<evidence type="ECO:0000256" key="1">
    <source>
        <dbReference type="ARBA" id="ARBA00004141"/>
    </source>
</evidence>
<proteinExistence type="predicted"/>
<dbReference type="GO" id="GO:0046872">
    <property type="term" value="F:metal ion binding"/>
    <property type="evidence" value="ECO:0007669"/>
    <property type="project" value="UniProtKB-KW"/>
</dbReference>
<keyword evidence="5 8" id="KW-1133">Transmembrane helix</keyword>
<organism evidence="9 10">
    <name type="scientific">Lachancea mirantina</name>
    <dbReference type="NCBI Taxonomy" id="1230905"/>
    <lineage>
        <taxon>Eukaryota</taxon>
        <taxon>Fungi</taxon>
        <taxon>Dikarya</taxon>
        <taxon>Ascomycota</taxon>
        <taxon>Saccharomycotina</taxon>
        <taxon>Saccharomycetes</taxon>
        <taxon>Saccharomycetales</taxon>
        <taxon>Saccharomycetaceae</taxon>
        <taxon>Lachancea</taxon>
    </lineage>
</organism>
<dbReference type="GO" id="GO:0006099">
    <property type="term" value="P:tricarboxylic acid cycle"/>
    <property type="evidence" value="ECO:0007669"/>
    <property type="project" value="InterPro"/>
</dbReference>
<evidence type="ECO:0000256" key="2">
    <source>
        <dbReference type="ARBA" id="ARBA00022617"/>
    </source>
</evidence>
<sequence>MLTLVGLNTRSALWSSPIQHAARRCAARLVPRRNMTTIKTSVDEAEQVLVAQRKHRPVSPHLTIYQPQLTWYLSSLHRVTGVFLGFGFFGVVIAFGVSTLFGLGLTTDKLAQYYHEKVPKWADITLKGSGAYLLAFHFSNGIRHLIWDAGKALSLKGVYSTGYAVLAFTAVVGTYLFAQ</sequence>
<evidence type="ECO:0000256" key="8">
    <source>
        <dbReference type="SAM" id="Phobius"/>
    </source>
</evidence>
<protein>
    <submittedName>
        <fullName evidence="9">LAMI_0G05468g1_1</fullName>
    </submittedName>
</protein>
<keyword evidence="2" id="KW-0349">Heme</keyword>
<dbReference type="AlphaFoldDB" id="A0A1G4K8T3"/>
<dbReference type="InterPro" id="IPR000701">
    <property type="entry name" value="SuccDH_FuR_B_TM-su"/>
</dbReference>
<dbReference type="InterPro" id="IPR018495">
    <property type="entry name" value="Succ_DH_cyt_bsu_CS"/>
</dbReference>
<dbReference type="NCBIfam" id="TIGR02970">
    <property type="entry name" value="succ_dehyd_cytB"/>
    <property type="match status" value="1"/>
</dbReference>
<accession>A0A1G4K8T3</accession>
<evidence type="ECO:0000313" key="10">
    <source>
        <dbReference type="Proteomes" id="UP000191024"/>
    </source>
</evidence>
<dbReference type="InterPro" id="IPR034804">
    <property type="entry name" value="SQR/QFR_C/D"/>
</dbReference>
<name>A0A1G4K8T3_9SACH</name>
<dbReference type="Gene3D" id="1.20.1300.10">
    <property type="entry name" value="Fumarate reductase/succinate dehydrogenase, transmembrane subunit"/>
    <property type="match status" value="1"/>
</dbReference>